<gene>
    <name evidence="1" type="ORF">ACD_3C00086G0022</name>
</gene>
<organism evidence="1">
    <name type="scientific">uncultured bacterium</name>
    <name type="common">gcode 4</name>
    <dbReference type="NCBI Taxonomy" id="1234023"/>
    <lineage>
        <taxon>Bacteria</taxon>
        <taxon>environmental samples</taxon>
    </lineage>
</organism>
<proteinExistence type="predicted"/>
<sequence length="274" mass="32163">MQSRVPDEVDYNDALVKISNHFNTDERVFSIFWSGWKEQKRRIPFSDIDLFIIERNSILPSFETVVAFWKLLEDIHPNVPVQIHWTSEPILRSPLCPEKPFLEETKQSKEWEFASYWYATYLDSIAQNRQFKNDDISMMSHYIRKIVNQTIRLESVKQSGDHADIVRVFWAYRKIFGLLSLIVRIKNGSSPFSNRKADIIESAQEIIGSNIIINADLLLTLDQPDSYKLLEMFHSEELEKVVIYFSQLYVELVKILQSILSLPVKVRVEEVLSF</sequence>
<comment type="caution">
    <text evidence="1">The sequence shown here is derived from an EMBL/GenBank/DDBJ whole genome shotgun (WGS) entry which is preliminary data.</text>
</comment>
<accession>K2FZ26</accession>
<dbReference type="AlphaFoldDB" id="K2FZ26"/>
<evidence type="ECO:0000313" key="1">
    <source>
        <dbReference type="EMBL" id="EKE28178.1"/>
    </source>
</evidence>
<reference evidence="1" key="1">
    <citation type="journal article" date="2012" name="Science">
        <title>Fermentation, hydrogen, and sulfur metabolism in multiple uncultivated bacterial phyla.</title>
        <authorList>
            <person name="Wrighton K.C."/>
            <person name="Thomas B.C."/>
            <person name="Sharon I."/>
            <person name="Miller C.S."/>
            <person name="Castelle C.J."/>
            <person name="VerBerkmoes N.C."/>
            <person name="Wilkins M.J."/>
            <person name="Hettich R.L."/>
            <person name="Lipton M.S."/>
            <person name="Williams K.H."/>
            <person name="Long P.E."/>
            <person name="Banfield J.F."/>
        </authorList>
    </citation>
    <scope>NUCLEOTIDE SEQUENCE [LARGE SCALE GENOMIC DNA]</scope>
</reference>
<name>K2FZ26_9BACT</name>
<protein>
    <submittedName>
        <fullName evidence="1">Uncharacterized protein</fullName>
    </submittedName>
</protein>
<dbReference type="EMBL" id="AMFJ01000360">
    <property type="protein sequence ID" value="EKE28178.1"/>
    <property type="molecule type" value="Genomic_DNA"/>
</dbReference>